<keyword evidence="2" id="KW-1185">Reference proteome</keyword>
<dbReference type="GO" id="GO:0033615">
    <property type="term" value="P:mitochondrial proton-transporting ATP synthase complex assembly"/>
    <property type="evidence" value="ECO:0007669"/>
    <property type="project" value="TreeGrafter"/>
</dbReference>
<dbReference type="GeneID" id="19304560"/>
<dbReference type="OrthoDB" id="17089at2759"/>
<dbReference type="AlphaFoldDB" id="S7PWZ0"/>
<dbReference type="EMBL" id="KB469308">
    <property type="protein sequence ID" value="EPQ52136.1"/>
    <property type="molecule type" value="Genomic_DNA"/>
</dbReference>
<name>S7PWZ0_GLOTA</name>
<dbReference type="KEGG" id="gtr:GLOTRDRAFT_140565"/>
<evidence type="ECO:0000313" key="1">
    <source>
        <dbReference type="EMBL" id="EPQ52136.1"/>
    </source>
</evidence>
<dbReference type="OMA" id="YFPNFHG"/>
<dbReference type="Pfam" id="PF05176">
    <property type="entry name" value="ATP-synt_10"/>
    <property type="match status" value="1"/>
</dbReference>
<protein>
    <submittedName>
        <fullName evidence="1">Uncharacterized protein</fullName>
    </submittedName>
</protein>
<dbReference type="RefSeq" id="XP_007869324.1">
    <property type="nucleotide sequence ID" value="XM_007871133.1"/>
</dbReference>
<proteinExistence type="predicted"/>
<dbReference type="InterPro" id="IPR007849">
    <property type="entry name" value="ATP10"/>
</dbReference>
<evidence type="ECO:0000313" key="2">
    <source>
        <dbReference type="Proteomes" id="UP000030669"/>
    </source>
</evidence>
<organism evidence="1 2">
    <name type="scientific">Gloeophyllum trabeum (strain ATCC 11539 / FP-39264 / Madison 617)</name>
    <name type="common">Brown rot fungus</name>
    <dbReference type="NCBI Taxonomy" id="670483"/>
    <lineage>
        <taxon>Eukaryota</taxon>
        <taxon>Fungi</taxon>
        <taxon>Dikarya</taxon>
        <taxon>Basidiomycota</taxon>
        <taxon>Agaricomycotina</taxon>
        <taxon>Agaricomycetes</taxon>
        <taxon>Gloeophyllales</taxon>
        <taxon>Gloeophyllaceae</taxon>
        <taxon>Gloeophyllum</taxon>
    </lineage>
</organism>
<dbReference type="HOGENOM" id="CLU_047290_0_1_1"/>
<reference evidence="1 2" key="1">
    <citation type="journal article" date="2012" name="Science">
        <title>The Paleozoic origin of enzymatic lignin decomposition reconstructed from 31 fungal genomes.</title>
        <authorList>
            <person name="Floudas D."/>
            <person name="Binder M."/>
            <person name="Riley R."/>
            <person name="Barry K."/>
            <person name="Blanchette R.A."/>
            <person name="Henrissat B."/>
            <person name="Martinez A.T."/>
            <person name="Otillar R."/>
            <person name="Spatafora J.W."/>
            <person name="Yadav J.S."/>
            <person name="Aerts A."/>
            <person name="Benoit I."/>
            <person name="Boyd A."/>
            <person name="Carlson A."/>
            <person name="Copeland A."/>
            <person name="Coutinho P.M."/>
            <person name="de Vries R.P."/>
            <person name="Ferreira P."/>
            <person name="Findley K."/>
            <person name="Foster B."/>
            <person name="Gaskell J."/>
            <person name="Glotzer D."/>
            <person name="Gorecki P."/>
            <person name="Heitman J."/>
            <person name="Hesse C."/>
            <person name="Hori C."/>
            <person name="Igarashi K."/>
            <person name="Jurgens J.A."/>
            <person name="Kallen N."/>
            <person name="Kersten P."/>
            <person name="Kohler A."/>
            <person name="Kuees U."/>
            <person name="Kumar T.K.A."/>
            <person name="Kuo A."/>
            <person name="LaButti K."/>
            <person name="Larrondo L.F."/>
            <person name="Lindquist E."/>
            <person name="Ling A."/>
            <person name="Lombard V."/>
            <person name="Lucas S."/>
            <person name="Lundell T."/>
            <person name="Martin R."/>
            <person name="McLaughlin D.J."/>
            <person name="Morgenstern I."/>
            <person name="Morin E."/>
            <person name="Murat C."/>
            <person name="Nagy L.G."/>
            <person name="Nolan M."/>
            <person name="Ohm R.A."/>
            <person name="Patyshakuliyeva A."/>
            <person name="Rokas A."/>
            <person name="Ruiz-Duenas F.J."/>
            <person name="Sabat G."/>
            <person name="Salamov A."/>
            <person name="Samejima M."/>
            <person name="Schmutz J."/>
            <person name="Slot J.C."/>
            <person name="St John F."/>
            <person name="Stenlid J."/>
            <person name="Sun H."/>
            <person name="Sun S."/>
            <person name="Syed K."/>
            <person name="Tsang A."/>
            <person name="Wiebenga A."/>
            <person name="Young D."/>
            <person name="Pisabarro A."/>
            <person name="Eastwood D.C."/>
            <person name="Martin F."/>
            <person name="Cullen D."/>
            <person name="Grigoriev I.V."/>
            <person name="Hibbett D.S."/>
        </authorList>
    </citation>
    <scope>NUCLEOTIDE SEQUENCE [LARGE SCALE GENOMIC DNA]</scope>
    <source>
        <strain evidence="1 2">ATCC 11539</strain>
    </source>
</reference>
<dbReference type="PANTHER" id="PTHR28106:SF1">
    <property type="entry name" value="MITOCHONDRIAL ATPASE COMPLEX SUBUNIT ATP10"/>
    <property type="match status" value="1"/>
</dbReference>
<gene>
    <name evidence="1" type="ORF">GLOTRDRAFT_140565</name>
</gene>
<dbReference type="PANTHER" id="PTHR28106">
    <property type="entry name" value="MITOCHONDRIAL ATPASE COMPLEX SUBUNIT ATP10"/>
    <property type="match status" value="1"/>
</dbReference>
<sequence length="248" mass="28425">MLQRPLGVKERPSTFVKTWGEKQMELIDPEKRRAQRDHLIKEVGKGYFADLNRTRKFGGKTWIAPPTAIREDKALYFPDIAGTPLDKNTKVHTTDLLRGKISVVGILTTQISDEHIRYFVQSTNAAFLNPQYPRYQHVLINLQENVLKSMLVSIFLSSIRRSVPPEMHSRYLASSQNMEFVREDMGMVNKHIGYVYLVDENLKIRWAGCGDAKAEESEALLRCTKVLLERLQQKVPEKGEKNVKGAVK</sequence>
<dbReference type="Proteomes" id="UP000030669">
    <property type="component" value="Unassembled WGS sequence"/>
</dbReference>
<accession>S7PWZ0</accession>
<dbReference type="STRING" id="670483.S7PWZ0"/>
<dbReference type="GO" id="GO:0005743">
    <property type="term" value="C:mitochondrial inner membrane"/>
    <property type="evidence" value="ECO:0007669"/>
    <property type="project" value="TreeGrafter"/>
</dbReference>
<dbReference type="eggNOG" id="KOG4614">
    <property type="taxonomic scope" value="Eukaryota"/>
</dbReference>